<organism evidence="2 3">
    <name type="scientific">Paenibacillus baimaensis</name>
    <dbReference type="NCBI Taxonomy" id="2982185"/>
    <lineage>
        <taxon>Bacteria</taxon>
        <taxon>Bacillati</taxon>
        <taxon>Bacillota</taxon>
        <taxon>Bacilli</taxon>
        <taxon>Bacillales</taxon>
        <taxon>Paenibacillaceae</taxon>
        <taxon>Paenibacillus</taxon>
    </lineage>
</organism>
<sequence>MRHPLLIILSFAAGLSVLSVLPDVSGKNIFVYAGYFMLGFFMATSDRIMDLIEQRRRLYLVATLIGTALLFREIYTIRKPVGLYFYSSPLASLLGNSTYDARVWQKVSEPKVNLYDLL</sequence>
<protein>
    <submittedName>
        <fullName evidence="2">Uncharacterized protein</fullName>
    </submittedName>
</protein>
<dbReference type="Proteomes" id="UP001652445">
    <property type="component" value="Unassembled WGS sequence"/>
</dbReference>
<keyword evidence="3" id="KW-1185">Reference proteome</keyword>
<dbReference type="EMBL" id="JAOQIO010000045">
    <property type="protein sequence ID" value="MCU6793365.1"/>
    <property type="molecule type" value="Genomic_DNA"/>
</dbReference>
<evidence type="ECO:0000313" key="3">
    <source>
        <dbReference type="Proteomes" id="UP001652445"/>
    </source>
</evidence>
<keyword evidence="1" id="KW-0812">Transmembrane</keyword>
<accession>A0ABT2UFE7</accession>
<comment type="caution">
    <text evidence="2">The sequence shown here is derived from an EMBL/GenBank/DDBJ whole genome shotgun (WGS) entry which is preliminary data.</text>
</comment>
<keyword evidence="1" id="KW-1133">Transmembrane helix</keyword>
<proteinExistence type="predicted"/>
<feature type="transmembrane region" description="Helical" evidence="1">
    <location>
        <begin position="29"/>
        <end position="46"/>
    </location>
</feature>
<reference evidence="2 3" key="1">
    <citation type="submission" date="2022-09" db="EMBL/GenBank/DDBJ databases">
        <authorList>
            <person name="Han X.L."/>
            <person name="Wang Q."/>
            <person name="Lu T."/>
        </authorList>
    </citation>
    <scope>NUCLEOTIDE SEQUENCE [LARGE SCALE GENOMIC DNA]</scope>
    <source>
        <strain evidence="2 3">WQ 127069</strain>
    </source>
</reference>
<evidence type="ECO:0000256" key="1">
    <source>
        <dbReference type="SAM" id="Phobius"/>
    </source>
</evidence>
<name>A0ABT2UFE7_9BACL</name>
<keyword evidence="1" id="KW-0472">Membrane</keyword>
<gene>
    <name evidence="2" type="ORF">OB236_14745</name>
</gene>
<evidence type="ECO:0000313" key="2">
    <source>
        <dbReference type="EMBL" id="MCU6793365.1"/>
    </source>
</evidence>
<feature type="transmembrane region" description="Helical" evidence="1">
    <location>
        <begin position="58"/>
        <end position="77"/>
    </location>
</feature>